<dbReference type="EMBL" id="LTDM01000066">
    <property type="protein sequence ID" value="OLS01456.1"/>
    <property type="molecule type" value="Genomic_DNA"/>
</dbReference>
<keyword evidence="2" id="KW-1185">Reference proteome</keyword>
<dbReference type="Proteomes" id="UP000186112">
    <property type="component" value="Unassembled WGS sequence"/>
</dbReference>
<name>A0A1U7M2D6_TISCR</name>
<accession>A0A1U7M2D6</accession>
<evidence type="ECO:0000313" key="2">
    <source>
        <dbReference type="Proteomes" id="UP000186112"/>
    </source>
</evidence>
<protein>
    <submittedName>
        <fullName evidence="1">Uncharacterized protein</fullName>
    </submittedName>
</protein>
<dbReference type="AlphaFoldDB" id="A0A1U7M2D6"/>
<sequence>MVNITTSIKLYTKMGAELMEFSNIGKLLP</sequence>
<evidence type="ECO:0000313" key="1">
    <source>
        <dbReference type="EMBL" id="OLS01456.1"/>
    </source>
</evidence>
<comment type="caution">
    <text evidence="1">The sequence shown here is derived from an EMBL/GenBank/DDBJ whole genome shotgun (WGS) entry which is preliminary data.</text>
</comment>
<reference evidence="1 2" key="1">
    <citation type="submission" date="2016-02" db="EMBL/GenBank/DDBJ databases">
        <title>Genome sequence of Tissierella creatinophila DSM 6911.</title>
        <authorList>
            <person name="Poehlein A."/>
            <person name="Daniel R."/>
        </authorList>
    </citation>
    <scope>NUCLEOTIDE SEQUENCE [LARGE SCALE GENOMIC DNA]</scope>
    <source>
        <strain evidence="1 2">DSM 6911</strain>
    </source>
</reference>
<gene>
    <name evidence="1" type="ORF">TICRE_24950</name>
</gene>
<proteinExistence type="predicted"/>
<organism evidence="1 2">
    <name type="scientific">Tissierella creatinophila DSM 6911</name>
    <dbReference type="NCBI Taxonomy" id="1123403"/>
    <lineage>
        <taxon>Bacteria</taxon>
        <taxon>Bacillati</taxon>
        <taxon>Bacillota</taxon>
        <taxon>Tissierellia</taxon>
        <taxon>Tissierellales</taxon>
        <taxon>Tissierellaceae</taxon>
        <taxon>Tissierella</taxon>
    </lineage>
</organism>